<gene>
    <name evidence="2" type="ORF">PICMEDRAFT_61982</name>
</gene>
<dbReference type="GeneID" id="30180152"/>
<keyword evidence="1" id="KW-0732">Signal</keyword>
<evidence type="ECO:0000256" key="1">
    <source>
        <dbReference type="SAM" id="SignalP"/>
    </source>
</evidence>
<evidence type="ECO:0000313" key="3">
    <source>
        <dbReference type="Proteomes" id="UP000094455"/>
    </source>
</evidence>
<dbReference type="OrthoDB" id="10293965at2759"/>
<proteinExistence type="predicted"/>
<name>A0A1E3NLJ7_9ASCO</name>
<dbReference type="EMBL" id="KV454002">
    <property type="protein sequence ID" value="ODQ47009.1"/>
    <property type="molecule type" value="Genomic_DNA"/>
</dbReference>
<organism evidence="2 3">
    <name type="scientific">Pichia membranifaciens NRRL Y-2026</name>
    <dbReference type="NCBI Taxonomy" id="763406"/>
    <lineage>
        <taxon>Eukaryota</taxon>
        <taxon>Fungi</taxon>
        <taxon>Dikarya</taxon>
        <taxon>Ascomycota</taxon>
        <taxon>Saccharomycotina</taxon>
        <taxon>Pichiomycetes</taxon>
        <taxon>Pichiales</taxon>
        <taxon>Pichiaceae</taxon>
        <taxon>Pichia</taxon>
    </lineage>
</organism>
<feature type="signal peptide" evidence="1">
    <location>
        <begin position="1"/>
        <end position="19"/>
    </location>
</feature>
<dbReference type="AlphaFoldDB" id="A0A1E3NLJ7"/>
<keyword evidence="3" id="KW-1185">Reference proteome</keyword>
<protein>
    <submittedName>
        <fullName evidence="2">Uncharacterized protein</fullName>
    </submittedName>
</protein>
<reference evidence="2 3" key="1">
    <citation type="journal article" date="2016" name="Proc. Natl. Acad. Sci. U.S.A.">
        <title>Comparative genomics of biotechnologically important yeasts.</title>
        <authorList>
            <person name="Riley R."/>
            <person name="Haridas S."/>
            <person name="Wolfe K.H."/>
            <person name="Lopes M.R."/>
            <person name="Hittinger C.T."/>
            <person name="Goeker M."/>
            <person name="Salamov A.A."/>
            <person name="Wisecaver J.H."/>
            <person name="Long T.M."/>
            <person name="Calvey C.H."/>
            <person name="Aerts A.L."/>
            <person name="Barry K.W."/>
            <person name="Choi C."/>
            <person name="Clum A."/>
            <person name="Coughlan A.Y."/>
            <person name="Deshpande S."/>
            <person name="Douglass A.P."/>
            <person name="Hanson S.J."/>
            <person name="Klenk H.-P."/>
            <person name="LaButti K.M."/>
            <person name="Lapidus A."/>
            <person name="Lindquist E.A."/>
            <person name="Lipzen A.M."/>
            <person name="Meier-Kolthoff J.P."/>
            <person name="Ohm R.A."/>
            <person name="Otillar R.P."/>
            <person name="Pangilinan J.L."/>
            <person name="Peng Y."/>
            <person name="Rokas A."/>
            <person name="Rosa C.A."/>
            <person name="Scheuner C."/>
            <person name="Sibirny A.A."/>
            <person name="Slot J.C."/>
            <person name="Stielow J.B."/>
            <person name="Sun H."/>
            <person name="Kurtzman C.P."/>
            <person name="Blackwell M."/>
            <person name="Grigoriev I.V."/>
            <person name="Jeffries T.W."/>
        </authorList>
    </citation>
    <scope>NUCLEOTIDE SEQUENCE [LARGE SCALE GENOMIC DNA]</scope>
    <source>
        <strain evidence="2 3">NRRL Y-2026</strain>
    </source>
</reference>
<dbReference type="RefSeq" id="XP_019018122.1">
    <property type="nucleotide sequence ID" value="XM_019163465.1"/>
</dbReference>
<sequence length="308" mass="34293">MLFLFKIILFYLTLITVAATPILNKKIFPFYDFLHTVAPIYLRAQFNGNPNVQYWTKIAWWASFVAGDGGLVDNVNVGIDACQSCIANHQSPNFNCRNDIVSLVKMSITNVTKGVVGWMSGYGANGVDGNGSPVKRQLSNRSGDADIDTFDPVIENWTSNNTTRHLATAHIRSGATMLSKSSINDEDGNTSIPFLSRQRLPNYATNYGNQTLVKRYPTLDYLCQGYMAVSYCADVNSIARLVDDNNDIESSVSEVYDLATEGSSWTSKFYKLYTTNSDDVSESWQASMRVFYIEPNSHPYETECDTGS</sequence>
<feature type="chain" id="PRO_5009133425" evidence="1">
    <location>
        <begin position="20"/>
        <end position="308"/>
    </location>
</feature>
<dbReference type="Proteomes" id="UP000094455">
    <property type="component" value="Unassembled WGS sequence"/>
</dbReference>
<accession>A0A1E3NLJ7</accession>
<evidence type="ECO:0000313" key="2">
    <source>
        <dbReference type="EMBL" id="ODQ47009.1"/>
    </source>
</evidence>